<dbReference type="PANTHER" id="PTHR43806:SF11">
    <property type="entry name" value="CEREVISIN-RELATED"/>
    <property type="match status" value="1"/>
</dbReference>
<dbReference type="Gene3D" id="3.40.50.200">
    <property type="entry name" value="Peptidase S8/S53 domain"/>
    <property type="match status" value="1"/>
</dbReference>
<feature type="domain" description="Peptidase S8/S53" evidence="9">
    <location>
        <begin position="124"/>
        <end position="407"/>
    </location>
</feature>
<dbReference type="PROSITE" id="PS00137">
    <property type="entry name" value="SUBTILASE_HIS"/>
    <property type="match status" value="1"/>
</dbReference>
<dbReference type="SUPFAM" id="SSF52743">
    <property type="entry name" value="Subtilisin-like"/>
    <property type="match status" value="1"/>
</dbReference>
<dbReference type="InterPro" id="IPR023828">
    <property type="entry name" value="Peptidase_S8_Ser-AS"/>
</dbReference>
<feature type="active site" description="Charge relay system" evidence="5 6">
    <location>
        <position position="131"/>
    </location>
</feature>
<dbReference type="InterPro" id="IPR023827">
    <property type="entry name" value="Peptidase_S8_Asp-AS"/>
</dbReference>
<evidence type="ECO:0000313" key="11">
    <source>
        <dbReference type="Proteomes" id="UP000222056"/>
    </source>
</evidence>
<feature type="signal peptide" evidence="8">
    <location>
        <begin position="1"/>
        <end position="25"/>
    </location>
</feature>
<keyword evidence="8" id="KW-0732">Signal</keyword>
<evidence type="ECO:0000256" key="6">
    <source>
        <dbReference type="PROSITE-ProRule" id="PRU01240"/>
    </source>
</evidence>
<dbReference type="InterPro" id="IPR015500">
    <property type="entry name" value="Peptidase_S8_subtilisin-rel"/>
</dbReference>
<evidence type="ECO:0000256" key="2">
    <source>
        <dbReference type="ARBA" id="ARBA00022670"/>
    </source>
</evidence>
<evidence type="ECO:0000259" key="9">
    <source>
        <dbReference type="Pfam" id="PF00082"/>
    </source>
</evidence>
<keyword evidence="4 6" id="KW-0720">Serine protease</keyword>
<dbReference type="PRINTS" id="PR00723">
    <property type="entry name" value="SUBTILISIN"/>
</dbReference>
<proteinExistence type="inferred from homology"/>
<dbReference type="InterPro" id="IPR000209">
    <property type="entry name" value="Peptidase_S8/S53_dom"/>
</dbReference>
<sequence length="519" mass="53483">MNSTAAKAVTACCAMLAALPLAVLAAPPGVRAAAAAPPARPAGAALGVRLGDPTLAVVRATLDGRERKRLLADQLPLALASHAAPPARVASEPAESVDPATGLPYAWQLAAVRAPQALRLVAGGPPVAVIDTGVDTSHPDLRGSVRSRVDLLGQRSVADFDGHGTFIAGLIAARANNGIGTLGVGGNTPLIVVRASTGESFTQLALADGVLAAIRRGARVINLSVQANTLDFLLRDALERAVALDVLVVAAAGNTGSSGNLPQEPAVSLGGPRGAVGAGLSVAATLPSGAAARFSTRNDSVSLAAPGAMGDCRRGVFSTIPRATDTSFDHDAPKLCGPLIFAPGPFGAGRYAYGQGTSFAAPIVSAVAALVFAAQPRLHADQVARILMRTARQANGQRGWNPATGHGVVDAQAAVELARRFDVTPPPARAQIARISPTTWRVRVLPSRDPVRRGQLREGGVRYAIVVEERGRRRLLARPTSRPPVRSVRLPSTSKGLRLFVVACDRVLNCASRSFPLVR</sequence>
<evidence type="ECO:0000313" key="10">
    <source>
        <dbReference type="EMBL" id="SEH12535.1"/>
    </source>
</evidence>
<evidence type="ECO:0000256" key="4">
    <source>
        <dbReference type="ARBA" id="ARBA00022825"/>
    </source>
</evidence>
<feature type="active site" description="Charge relay system" evidence="5 6">
    <location>
        <position position="163"/>
    </location>
</feature>
<gene>
    <name evidence="10" type="ORF">SAMN02745716_1122</name>
</gene>
<feature type="active site" description="Charge relay system" evidence="5 6">
    <location>
        <position position="358"/>
    </location>
</feature>
<dbReference type="STRING" id="29539.SAMN02745716_1122"/>
<evidence type="ECO:0000256" key="8">
    <source>
        <dbReference type="SAM" id="SignalP"/>
    </source>
</evidence>
<dbReference type="GO" id="GO:0004252">
    <property type="term" value="F:serine-type endopeptidase activity"/>
    <property type="evidence" value="ECO:0007669"/>
    <property type="project" value="UniProtKB-UniRule"/>
</dbReference>
<dbReference type="Pfam" id="PF00082">
    <property type="entry name" value="Peptidase_S8"/>
    <property type="match status" value="1"/>
</dbReference>
<dbReference type="EMBL" id="FNWJ01000001">
    <property type="protein sequence ID" value="SEH12535.1"/>
    <property type="molecule type" value="Genomic_DNA"/>
</dbReference>
<evidence type="ECO:0000256" key="3">
    <source>
        <dbReference type="ARBA" id="ARBA00022801"/>
    </source>
</evidence>
<dbReference type="AlphaFoldDB" id="A0A1H6FS10"/>
<dbReference type="InterPro" id="IPR050131">
    <property type="entry name" value="Peptidase_S8_subtilisin-like"/>
</dbReference>
<dbReference type="OrthoDB" id="5240330at2"/>
<keyword evidence="11" id="KW-1185">Reference proteome</keyword>
<reference evidence="11" key="1">
    <citation type="submission" date="2016-10" db="EMBL/GenBank/DDBJ databases">
        <authorList>
            <person name="Varghese N."/>
            <person name="Submissions S."/>
        </authorList>
    </citation>
    <scope>NUCLEOTIDE SEQUENCE [LARGE SCALE GENOMIC DNA]</scope>
    <source>
        <strain evidence="11">ATCC 35263</strain>
    </source>
</reference>
<evidence type="ECO:0000256" key="7">
    <source>
        <dbReference type="RuleBase" id="RU003355"/>
    </source>
</evidence>
<dbReference type="PROSITE" id="PS51892">
    <property type="entry name" value="SUBTILASE"/>
    <property type="match status" value="1"/>
</dbReference>
<dbReference type="Proteomes" id="UP000222056">
    <property type="component" value="Unassembled WGS sequence"/>
</dbReference>
<name>A0A1H6FS10_THEAL</name>
<dbReference type="InterPro" id="IPR022398">
    <property type="entry name" value="Peptidase_S8_His-AS"/>
</dbReference>
<accession>A0A1H6FS10</accession>
<keyword evidence="3 6" id="KW-0378">Hydrolase</keyword>
<evidence type="ECO:0000256" key="1">
    <source>
        <dbReference type="ARBA" id="ARBA00011073"/>
    </source>
</evidence>
<dbReference type="PROSITE" id="PS00136">
    <property type="entry name" value="SUBTILASE_ASP"/>
    <property type="match status" value="1"/>
</dbReference>
<dbReference type="PROSITE" id="PS00138">
    <property type="entry name" value="SUBTILASE_SER"/>
    <property type="match status" value="1"/>
</dbReference>
<organism evidence="10 11">
    <name type="scientific">Thermoleophilum album</name>
    <dbReference type="NCBI Taxonomy" id="29539"/>
    <lineage>
        <taxon>Bacteria</taxon>
        <taxon>Bacillati</taxon>
        <taxon>Actinomycetota</taxon>
        <taxon>Thermoleophilia</taxon>
        <taxon>Thermoleophilales</taxon>
        <taxon>Thermoleophilaceae</taxon>
        <taxon>Thermoleophilum</taxon>
    </lineage>
</organism>
<comment type="similarity">
    <text evidence="1 6 7">Belongs to the peptidase S8 family.</text>
</comment>
<dbReference type="InterPro" id="IPR036852">
    <property type="entry name" value="Peptidase_S8/S53_dom_sf"/>
</dbReference>
<feature type="chain" id="PRO_5038960245" evidence="8">
    <location>
        <begin position="26"/>
        <end position="519"/>
    </location>
</feature>
<dbReference type="RefSeq" id="WP_143038608.1">
    <property type="nucleotide sequence ID" value="NZ_FNWJ01000001.1"/>
</dbReference>
<evidence type="ECO:0000256" key="5">
    <source>
        <dbReference type="PIRSR" id="PIRSR615500-1"/>
    </source>
</evidence>
<dbReference type="GO" id="GO:0006508">
    <property type="term" value="P:proteolysis"/>
    <property type="evidence" value="ECO:0007669"/>
    <property type="project" value="UniProtKB-KW"/>
</dbReference>
<protein>
    <submittedName>
        <fullName evidence="10">Subtilase family protein</fullName>
    </submittedName>
</protein>
<dbReference type="PANTHER" id="PTHR43806">
    <property type="entry name" value="PEPTIDASE S8"/>
    <property type="match status" value="1"/>
</dbReference>
<keyword evidence="2 6" id="KW-0645">Protease</keyword>